<reference evidence="8" key="1">
    <citation type="submission" date="2021-01" db="EMBL/GenBank/DDBJ databases">
        <authorList>
            <consortium name="Genoscope - CEA"/>
            <person name="William W."/>
        </authorList>
    </citation>
    <scope>NUCLEOTIDE SEQUENCE</scope>
</reference>
<evidence type="ECO:0000256" key="4">
    <source>
        <dbReference type="ARBA" id="ARBA00022786"/>
    </source>
</evidence>
<dbReference type="PROSITE" id="PS00973">
    <property type="entry name" value="USP_2"/>
    <property type="match status" value="1"/>
</dbReference>
<accession>A0A8S1R190</accession>
<dbReference type="EC" id="3.4.19.12" evidence="2"/>
<gene>
    <name evidence="8" type="ORF">PSON_ATCC_30995.1.T1340118</name>
</gene>
<dbReference type="InterPro" id="IPR028889">
    <property type="entry name" value="USP"/>
</dbReference>
<comment type="caution">
    <text evidence="8">The sequence shown here is derived from an EMBL/GenBank/DDBJ whole genome shotgun (WGS) entry which is preliminary data.</text>
</comment>
<dbReference type="PANTHER" id="PTHR24006:SF687">
    <property type="entry name" value="UBIQUITIN CARBOXYL-TERMINAL HYDROLASE 10"/>
    <property type="match status" value="1"/>
</dbReference>
<keyword evidence="4" id="KW-0833">Ubl conjugation pathway</keyword>
<evidence type="ECO:0000256" key="3">
    <source>
        <dbReference type="ARBA" id="ARBA00022670"/>
    </source>
</evidence>
<name>A0A8S1R190_9CILI</name>
<dbReference type="PROSITE" id="PS50235">
    <property type="entry name" value="USP_3"/>
    <property type="match status" value="1"/>
</dbReference>
<dbReference type="Pfam" id="PF00443">
    <property type="entry name" value="UCH"/>
    <property type="match status" value="1"/>
</dbReference>
<keyword evidence="9" id="KW-1185">Reference proteome</keyword>
<keyword evidence="5" id="KW-0378">Hydrolase</keyword>
<dbReference type="GO" id="GO:0004843">
    <property type="term" value="F:cysteine-type deubiquitinase activity"/>
    <property type="evidence" value="ECO:0007669"/>
    <property type="project" value="UniProtKB-EC"/>
</dbReference>
<dbReference type="EMBL" id="CAJJDN010000134">
    <property type="protein sequence ID" value="CAD8121816.1"/>
    <property type="molecule type" value="Genomic_DNA"/>
</dbReference>
<dbReference type="Proteomes" id="UP000692954">
    <property type="component" value="Unassembled WGS sequence"/>
</dbReference>
<dbReference type="GO" id="GO:0005634">
    <property type="term" value="C:nucleus"/>
    <property type="evidence" value="ECO:0007669"/>
    <property type="project" value="TreeGrafter"/>
</dbReference>
<keyword evidence="6" id="KW-0788">Thiol protease</keyword>
<comment type="catalytic activity">
    <reaction evidence="1">
        <text>Thiol-dependent hydrolysis of ester, thioester, amide, peptide and isopeptide bonds formed by the C-terminal Gly of ubiquitin (a 76-residue protein attached to proteins as an intracellular targeting signal).</text>
        <dbReference type="EC" id="3.4.19.12"/>
    </reaction>
</comment>
<dbReference type="InterPro" id="IPR050164">
    <property type="entry name" value="Peptidase_C19"/>
</dbReference>
<evidence type="ECO:0000313" key="9">
    <source>
        <dbReference type="Proteomes" id="UP000692954"/>
    </source>
</evidence>
<evidence type="ECO:0000259" key="7">
    <source>
        <dbReference type="PROSITE" id="PS50235"/>
    </source>
</evidence>
<dbReference type="PANTHER" id="PTHR24006">
    <property type="entry name" value="UBIQUITIN CARBOXYL-TERMINAL HYDROLASE"/>
    <property type="match status" value="1"/>
</dbReference>
<dbReference type="GO" id="GO:0005829">
    <property type="term" value="C:cytosol"/>
    <property type="evidence" value="ECO:0007669"/>
    <property type="project" value="TreeGrafter"/>
</dbReference>
<protein>
    <recommendedName>
        <fullName evidence="2">ubiquitinyl hydrolase 1</fullName>
        <ecNumber evidence="2">3.4.19.12</ecNumber>
    </recommendedName>
</protein>
<sequence>MLKGIKNQGNTCFLNSLLICLSKSLLVDQVEDDLFQQYLLSTLQYLNDYDDAKNLELFWIELRKRQPIIFSQNPDNQEPQDAFEILLFLLSESKLLDSCTIINESPYCEIPEHKNCIYLHQSWVKDILYFIWDQKPNINNLKPLINLDEGYQKIRMFKMLPGSQEQYNWPKDEKLEFDLFTYHIDSQQRDYLYKIEIILQFVENDMTKTIQRSRFLYLDQQISQHQLYYQLRQELEQTNINFNIYNLNGYIEDSNEIWLPSSPLYLVFRTKDLEEFLWCKELENPNQVLNYQYILQKDSPLIIDGKLSNTLILILQRNDIIKNTNLYFIRDELKVNTRWYDLMGICCHIGDARGGHYVSYIKNMNMWQMWDDERVEIRNIDFQCMQTAYILFYRLR</sequence>
<evidence type="ECO:0000313" key="8">
    <source>
        <dbReference type="EMBL" id="CAD8121816.1"/>
    </source>
</evidence>
<evidence type="ECO:0000256" key="6">
    <source>
        <dbReference type="ARBA" id="ARBA00022807"/>
    </source>
</evidence>
<organism evidence="8 9">
    <name type="scientific">Paramecium sonneborni</name>
    <dbReference type="NCBI Taxonomy" id="65129"/>
    <lineage>
        <taxon>Eukaryota</taxon>
        <taxon>Sar</taxon>
        <taxon>Alveolata</taxon>
        <taxon>Ciliophora</taxon>
        <taxon>Intramacronucleata</taxon>
        <taxon>Oligohymenophorea</taxon>
        <taxon>Peniculida</taxon>
        <taxon>Parameciidae</taxon>
        <taxon>Paramecium</taxon>
    </lineage>
</organism>
<feature type="domain" description="USP" evidence="7">
    <location>
        <begin position="3"/>
        <end position="396"/>
    </location>
</feature>
<evidence type="ECO:0000256" key="2">
    <source>
        <dbReference type="ARBA" id="ARBA00012759"/>
    </source>
</evidence>
<evidence type="ECO:0000256" key="5">
    <source>
        <dbReference type="ARBA" id="ARBA00022801"/>
    </source>
</evidence>
<proteinExistence type="predicted"/>
<dbReference type="AlphaFoldDB" id="A0A8S1R190"/>
<evidence type="ECO:0000256" key="1">
    <source>
        <dbReference type="ARBA" id="ARBA00000707"/>
    </source>
</evidence>
<dbReference type="InterPro" id="IPR018200">
    <property type="entry name" value="USP_CS"/>
</dbReference>
<dbReference type="InterPro" id="IPR001394">
    <property type="entry name" value="Peptidase_C19_UCH"/>
</dbReference>
<keyword evidence="3" id="KW-0645">Protease</keyword>
<dbReference type="GO" id="GO:0006508">
    <property type="term" value="P:proteolysis"/>
    <property type="evidence" value="ECO:0007669"/>
    <property type="project" value="UniProtKB-KW"/>
</dbReference>
<dbReference type="GO" id="GO:0016579">
    <property type="term" value="P:protein deubiquitination"/>
    <property type="evidence" value="ECO:0007669"/>
    <property type="project" value="InterPro"/>
</dbReference>
<dbReference type="OrthoDB" id="292964at2759"/>